<feature type="transmembrane region" description="Helical" evidence="7">
    <location>
        <begin position="27"/>
        <end position="50"/>
    </location>
</feature>
<dbReference type="PANTHER" id="PTHR30193">
    <property type="entry name" value="ABC TRANSPORTER PERMEASE PROTEIN"/>
    <property type="match status" value="1"/>
</dbReference>
<dbReference type="InterPro" id="IPR035906">
    <property type="entry name" value="MetI-like_sf"/>
</dbReference>
<feature type="region of interest" description="Disordered" evidence="8">
    <location>
        <begin position="1"/>
        <end position="23"/>
    </location>
</feature>
<evidence type="ECO:0000256" key="2">
    <source>
        <dbReference type="ARBA" id="ARBA00022448"/>
    </source>
</evidence>
<organism evidence="10 11">
    <name type="scientific">Deinococcus metallilatus</name>
    <dbReference type="NCBI Taxonomy" id="1211322"/>
    <lineage>
        <taxon>Bacteria</taxon>
        <taxon>Thermotogati</taxon>
        <taxon>Deinococcota</taxon>
        <taxon>Deinococci</taxon>
        <taxon>Deinococcales</taxon>
        <taxon>Deinococcaceae</taxon>
        <taxon>Deinococcus</taxon>
    </lineage>
</organism>
<dbReference type="SUPFAM" id="SSF161098">
    <property type="entry name" value="MetI-like"/>
    <property type="match status" value="1"/>
</dbReference>
<evidence type="ECO:0000256" key="5">
    <source>
        <dbReference type="ARBA" id="ARBA00022989"/>
    </source>
</evidence>
<gene>
    <name evidence="10" type="ORF">HNQ10_000327</name>
</gene>
<comment type="caution">
    <text evidence="10">The sequence shown here is derived from an EMBL/GenBank/DDBJ whole genome shotgun (WGS) entry which is preliminary data.</text>
</comment>
<dbReference type="RefSeq" id="WP_206732967.1">
    <property type="nucleotide sequence ID" value="NZ_BSUI01000012.1"/>
</dbReference>
<feature type="transmembrane region" description="Helical" evidence="7">
    <location>
        <begin position="94"/>
        <end position="115"/>
    </location>
</feature>
<feature type="compositionally biased region" description="Polar residues" evidence="8">
    <location>
        <begin position="1"/>
        <end position="16"/>
    </location>
</feature>
<keyword evidence="6 7" id="KW-0472">Membrane</keyword>
<keyword evidence="5 7" id="KW-1133">Transmembrane helix</keyword>
<reference evidence="10 11" key="1">
    <citation type="submission" date="2020-08" db="EMBL/GenBank/DDBJ databases">
        <title>Genomic Encyclopedia of Type Strains, Phase IV (KMG-IV): sequencing the most valuable type-strain genomes for metagenomic binning, comparative biology and taxonomic classification.</title>
        <authorList>
            <person name="Goeker M."/>
        </authorList>
    </citation>
    <scope>NUCLEOTIDE SEQUENCE [LARGE SCALE GENOMIC DNA]</scope>
    <source>
        <strain evidence="10 11">DSM 105434</strain>
    </source>
</reference>
<sequence>MTNQAQGVAAPSTASLPTRRKPRAGRLFPTSTMLLFLAPAMLIYGIFVLWPTLNGLYLSVTEYSGAGKAQYVGGENFTRLLTDGQALKAVKNTVVYALVAVIAQNLLGLAFARALNSYPRLRNVLRVLLFTPSMIAALVAAYIWAAIYSPLGGGLNALLASLGLENLQKVWLGDQSLALMSVAAVQVWMFAGQTAAIYLAGYMGIPDEIYDAAKLDGAQGWTLFRRVEWPLLAPAATVSITLCTIGSLKVFELPFVMTSGGPSEATLTLGMLIYRTAFTGNQFGYAAALALVMLLLIMVVTAFQVLVLRAREARL</sequence>
<comment type="similarity">
    <text evidence="7">Belongs to the binding-protein-dependent transport system permease family.</text>
</comment>
<evidence type="ECO:0000256" key="4">
    <source>
        <dbReference type="ARBA" id="ARBA00022692"/>
    </source>
</evidence>
<evidence type="ECO:0000256" key="3">
    <source>
        <dbReference type="ARBA" id="ARBA00022475"/>
    </source>
</evidence>
<feature type="transmembrane region" description="Helical" evidence="7">
    <location>
        <begin position="177"/>
        <end position="200"/>
    </location>
</feature>
<evidence type="ECO:0000256" key="8">
    <source>
        <dbReference type="SAM" id="MobiDB-lite"/>
    </source>
</evidence>
<dbReference type="CDD" id="cd06261">
    <property type="entry name" value="TM_PBP2"/>
    <property type="match status" value="1"/>
</dbReference>
<name>A0ABR6MP72_9DEIO</name>
<evidence type="ECO:0000259" key="9">
    <source>
        <dbReference type="PROSITE" id="PS50928"/>
    </source>
</evidence>
<keyword evidence="2 7" id="KW-0813">Transport</keyword>
<dbReference type="InterPro" id="IPR000515">
    <property type="entry name" value="MetI-like"/>
</dbReference>
<proteinExistence type="inferred from homology"/>
<evidence type="ECO:0000256" key="7">
    <source>
        <dbReference type="RuleBase" id="RU363032"/>
    </source>
</evidence>
<feature type="domain" description="ABC transmembrane type-1" evidence="9">
    <location>
        <begin position="90"/>
        <end position="304"/>
    </location>
</feature>
<dbReference type="Gene3D" id="1.10.3720.10">
    <property type="entry name" value="MetI-like"/>
    <property type="match status" value="1"/>
</dbReference>
<dbReference type="Proteomes" id="UP000536909">
    <property type="component" value="Unassembled WGS sequence"/>
</dbReference>
<dbReference type="Pfam" id="PF00528">
    <property type="entry name" value="BPD_transp_1"/>
    <property type="match status" value="1"/>
</dbReference>
<evidence type="ECO:0000313" key="10">
    <source>
        <dbReference type="EMBL" id="MBB5293514.1"/>
    </source>
</evidence>
<dbReference type="PANTHER" id="PTHR30193:SF37">
    <property type="entry name" value="INNER MEMBRANE ABC TRANSPORTER PERMEASE PROTEIN YCJO"/>
    <property type="match status" value="1"/>
</dbReference>
<dbReference type="EMBL" id="JACHFV010000001">
    <property type="protein sequence ID" value="MBB5293514.1"/>
    <property type="molecule type" value="Genomic_DNA"/>
</dbReference>
<dbReference type="InterPro" id="IPR051393">
    <property type="entry name" value="ABC_transporter_permease"/>
</dbReference>
<protein>
    <submittedName>
        <fullName evidence="10">Raffinose/stachyose/melibiose transport system permease protein</fullName>
    </submittedName>
</protein>
<evidence type="ECO:0000313" key="11">
    <source>
        <dbReference type="Proteomes" id="UP000536909"/>
    </source>
</evidence>
<feature type="transmembrane region" description="Helical" evidence="7">
    <location>
        <begin position="283"/>
        <end position="308"/>
    </location>
</feature>
<comment type="subcellular location">
    <subcellularLocation>
        <location evidence="1 7">Cell membrane</location>
        <topology evidence="1 7">Multi-pass membrane protein</topology>
    </subcellularLocation>
</comment>
<keyword evidence="3" id="KW-1003">Cell membrane</keyword>
<evidence type="ECO:0000256" key="6">
    <source>
        <dbReference type="ARBA" id="ARBA00023136"/>
    </source>
</evidence>
<accession>A0ABR6MP72</accession>
<feature type="transmembrane region" description="Helical" evidence="7">
    <location>
        <begin position="127"/>
        <end position="147"/>
    </location>
</feature>
<dbReference type="PROSITE" id="PS50928">
    <property type="entry name" value="ABC_TM1"/>
    <property type="match status" value="1"/>
</dbReference>
<keyword evidence="4 7" id="KW-0812">Transmembrane</keyword>
<feature type="transmembrane region" description="Helical" evidence="7">
    <location>
        <begin position="231"/>
        <end position="251"/>
    </location>
</feature>
<evidence type="ECO:0000256" key="1">
    <source>
        <dbReference type="ARBA" id="ARBA00004651"/>
    </source>
</evidence>
<keyword evidence="11" id="KW-1185">Reference proteome</keyword>